<reference evidence="2" key="1">
    <citation type="submission" date="2023-07" db="EMBL/GenBank/DDBJ databases">
        <authorList>
            <person name="Kim M.K."/>
        </authorList>
    </citation>
    <scope>NUCLEOTIDE SEQUENCE</scope>
    <source>
        <strain evidence="2">M29</strain>
    </source>
</reference>
<proteinExistence type="predicted"/>
<sequence length="210" mass="23174">MTVFPPVRPAVVRRLKPADLAWATELLGQALAEHPALEYVCRPLVMPRQRQWLLAQLLTYVLRHGAAYANGSGTAVVLWLGPTQPLWQPRLALPALWHLGWAGSRRLHRLVGTMAWLRRQSLAGPHHLLLGVAVHPAVRGRGEGRRLLASTLALRQSPLPCYFNGQVPSHLAYYQSLGFELAGHCPVGEGPNGPLTNWGFLRPATVFPKP</sequence>
<accession>A0ABT9AL13</accession>
<dbReference type="EMBL" id="JAUQSX010000024">
    <property type="protein sequence ID" value="MDO7849891.1"/>
    <property type="molecule type" value="Genomic_DNA"/>
</dbReference>
<dbReference type="RefSeq" id="WP_305014551.1">
    <property type="nucleotide sequence ID" value="NZ_JAUQSX010000024.1"/>
</dbReference>
<keyword evidence="3" id="KW-1185">Reference proteome</keyword>
<dbReference type="Pfam" id="PF13508">
    <property type="entry name" value="Acetyltransf_7"/>
    <property type="match status" value="1"/>
</dbReference>
<gene>
    <name evidence="2" type="ORF">Q5H92_26260</name>
</gene>
<dbReference type="CDD" id="cd04301">
    <property type="entry name" value="NAT_SF"/>
    <property type="match status" value="1"/>
</dbReference>
<protein>
    <submittedName>
        <fullName evidence="2">GNAT family N-acetyltransferase</fullName>
    </submittedName>
</protein>
<dbReference type="Proteomes" id="UP001167796">
    <property type="component" value="Unassembled WGS sequence"/>
</dbReference>
<dbReference type="Gene3D" id="3.40.630.30">
    <property type="match status" value="1"/>
</dbReference>
<evidence type="ECO:0000313" key="3">
    <source>
        <dbReference type="Proteomes" id="UP001167796"/>
    </source>
</evidence>
<dbReference type="InterPro" id="IPR000182">
    <property type="entry name" value="GNAT_dom"/>
</dbReference>
<dbReference type="SUPFAM" id="SSF55729">
    <property type="entry name" value="Acyl-CoA N-acyltransferases (Nat)"/>
    <property type="match status" value="1"/>
</dbReference>
<comment type="caution">
    <text evidence="2">The sequence shown here is derived from an EMBL/GenBank/DDBJ whole genome shotgun (WGS) entry which is preliminary data.</text>
</comment>
<organism evidence="2 3">
    <name type="scientific">Hymenobacter mellowenesis</name>
    <dbReference type="NCBI Taxonomy" id="3063995"/>
    <lineage>
        <taxon>Bacteria</taxon>
        <taxon>Pseudomonadati</taxon>
        <taxon>Bacteroidota</taxon>
        <taxon>Cytophagia</taxon>
        <taxon>Cytophagales</taxon>
        <taxon>Hymenobacteraceae</taxon>
        <taxon>Hymenobacter</taxon>
    </lineage>
</organism>
<name>A0ABT9AL13_9BACT</name>
<evidence type="ECO:0000259" key="1">
    <source>
        <dbReference type="Pfam" id="PF13508"/>
    </source>
</evidence>
<evidence type="ECO:0000313" key="2">
    <source>
        <dbReference type="EMBL" id="MDO7849891.1"/>
    </source>
</evidence>
<dbReference type="InterPro" id="IPR016181">
    <property type="entry name" value="Acyl_CoA_acyltransferase"/>
</dbReference>
<feature type="domain" description="N-acetyltransferase" evidence="1">
    <location>
        <begin position="109"/>
        <end position="180"/>
    </location>
</feature>